<dbReference type="EMBL" id="JABEQN010000028">
    <property type="protein sequence ID" value="MBB2195408.1"/>
    <property type="molecule type" value="Genomic_DNA"/>
</dbReference>
<accession>A0A7W4NU63</accession>
<evidence type="ECO:0000313" key="2">
    <source>
        <dbReference type="EMBL" id="MBB2195408.1"/>
    </source>
</evidence>
<dbReference type="Proteomes" id="UP000540490">
    <property type="component" value="Unassembled WGS sequence"/>
</dbReference>
<organism evidence="1 4">
    <name type="scientific">Gluconacetobacter dulcium</name>
    <dbReference type="NCBI Taxonomy" id="2729096"/>
    <lineage>
        <taxon>Bacteria</taxon>
        <taxon>Pseudomonadati</taxon>
        <taxon>Pseudomonadota</taxon>
        <taxon>Alphaproteobacteria</taxon>
        <taxon>Acetobacterales</taxon>
        <taxon>Acetobacteraceae</taxon>
        <taxon>Gluconacetobacter</taxon>
    </lineage>
</organism>
<evidence type="ECO:0000313" key="4">
    <source>
        <dbReference type="Proteomes" id="UP000561077"/>
    </source>
</evidence>
<dbReference type="EMBL" id="JABEQO010000028">
    <property type="protein sequence ID" value="MBB2166272.1"/>
    <property type="molecule type" value="Genomic_DNA"/>
</dbReference>
<protein>
    <recommendedName>
        <fullName evidence="5">Restriction endonuclease</fullName>
    </recommendedName>
</protein>
<comment type="caution">
    <text evidence="1">The sequence shown here is derived from an EMBL/GenBank/DDBJ whole genome shotgun (WGS) entry which is preliminary data.</text>
</comment>
<evidence type="ECO:0000313" key="3">
    <source>
        <dbReference type="Proteomes" id="UP000540490"/>
    </source>
</evidence>
<proteinExistence type="predicted"/>
<evidence type="ECO:0008006" key="5">
    <source>
        <dbReference type="Google" id="ProtNLM"/>
    </source>
</evidence>
<dbReference type="AlphaFoldDB" id="A0A7W4NU63"/>
<name>A0A7W4NU63_9PROT</name>
<dbReference type="Proteomes" id="UP000561077">
    <property type="component" value="Unassembled WGS sequence"/>
</dbReference>
<reference evidence="3 4" key="1">
    <citation type="submission" date="2020-04" db="EMBL/GenBank/DDBJ databases">
        <title>Description of novel Gluconacetobacter.</title>
        <authorList>
            <person name="Sombolestani A."/>
        </authorList>
    </citation>
    <scope>NUCLEOTIDE SEQUENCE [LARGE SCALE GENOMIC DNA]</scope>
    <source>
        <strain evidence="2 3">LMG 1728</strain>
        <strain evidence="1 4">LMG 1731</strain>
    </source>
</reference>
<sequence>MPDDALSVRSFIAIVDDSVMSRNLLVEYAVDVALERLDAFIEGEKLTALPNAAARAAMDGQLGDGSNSVRLASLFFVFYATVDTAWDCNSIPTGIRGIYGDKRLATQLGLRSITLHNAVTAFGENLGWKGNVANSRLQNDVRFDGFARAIAGMNPEQRALCADYMAARFAESRKVIAPLPPVADDVLTYARARKLFYLLIAIPSEGNVQQFLVAALLFVHRQRHGYDIRTHHVHASDRFDATAGDIEEMLNGDLVRAYEVTVRPDWKNRVGDFRKKMDGASLRKYTIIASNVNSDDDLAEPADMIRFLAPYGRDIAVVDIHDFVNVFAMELNADELRRAVTQTYSYLTTPSLCGRADIIDKFNAAVEGWLDEAT</sequence>
<keyword evidence="3" id="KW-1185">Reference proteome</keyword>
<evidence type="ECO:0000313" key="1">
    <source>
        <dbReference type="EMBL" id="MBB2166272.1"/>
    </source>
</evidence>
<gene>
    <name evidence="2" type="ORF">HLH25_17595</name>
    <name evidence="1" type="ORF">HLH26_17415</name>
</gene>
<dbReference type="RefSeq" id="WP_182975303.1">
    <property type="nucleotide sequence ID" value="NZ_JABEQO010000028.1"/>
</dbReference>